<evidence type="ECO:0000259" key="6">
    <source>
        <dbReference type="Pfam" id="PF00205"/>
    </source>
</evidence>
<dbReference type="EMBL" id="BFEA01000205">
    <property type="protein sequence ID" value="GBG74528.1"/>
    <property type="molecule type" value="Genomic_DNA"/>
</dbReference>
<keyword evidence="5" id="KW-0786">Thiamine pyrophosphate</keyword>
<dbReference type="SUPFAM" id="SSF52467">
    <property type="entry name" value="DHS-like NAD/FAD-binding domain"/>
    <property type="match status" value="1"/>
</dbReference>
<dbReference type="Gramene" id="GBG74528">
    <property type="protein sequence ID" value="GBG74528"/>
    <property type="gene ID" value="CBR_g18938"/>
</dbReference>
<evidence type="ECO:0000256" key="2">
    <source>
        <dbReference type="ARBA" id="ARBA00007812"/>
    </source>
</evidence>
<keyword evidence="8" id="KW-1185">Reference proteome</keyword>
<evidence type="ECO:0000256" key="5">
    <source>
        <dbReference type="ARBA" id="ARBA00023052"/>
    </source>
</evidence>
<dbReference type="AlphaFoldDB" id="A0A388KWZ2"/>
<feature type="domain" description="Thiamine pyrophosphate enzyme central" evidence="6">
    <location>
        <begin position="3"/>
        <end position="102"/>
    </location>
</feature>
<dbReference type="GO" id="GO:0005829">
    <property type="term" value="C:cytosol"/>
    <property type="evidence" value="ECO:0007669"/>
    <property type="project" value="TreeGrafter"/>
</dbReference>
<evidence type="ECO:0000256" key="3">
    <source>
        <dbReference type="ARBA" id="ARBA00022723"/>
    </source>
</evidence>
<dbReference type="GO" id="GO:0000287">
    <property type="term" value="F:magnesium ion binding"/>
    <property type="evidence" value="ECO:0007669"/>
    <property type="project" value="InterPro"/>
</dbReference>
<dbReference type="PANTHER" id="PTHR43452">
    <property type="entry name" value="PYRUVATE DECARBOXYLASE"/>
    <property type="match status" value="1"/>
</dbReference>
<proteinExistence type="inferred from homology"/>
<accession>A0A388KWZ2</accession>
<dbReference type="InterPro" id="IPR012110">
    <property type="entry name" value="PDC/IPDC-like"/>
</dbReference>
<organism evidence="7 8">
    <name type="scientific">Chara braunii</name>
    <name type="common">Braun's stonewort</name>
    <dbReference type="NCBI Taxonomy" id="69332"/>
    <lineage>
        <taxon>Eukaryota</taxon>
        <taxon>Viridiplantae</taxon>
        <taxon>Streptophyta</taxon>
        <taxon>Charophyceae</taxon>
        <taxon>Charales</taxon>
        <taxon>Characeae</taxon>
        <taxon>Chara</taxon>
    </lineage>
</organism>
<gene>
    <name evidence="7" type="ORF">CBR_g18938</name>
</gene>
<evidence type="ECO:0000256" key="4">
    <source>
        <dbReference type="ARBA" id="ARBA00022842"/>
    </source>
</evidence>
<sequence length="107" mass="11611">MIKNPVVIVGSQVRTEKAEKAAKCVVEAFGCRTVVTSDGKGLFPEDHPAFAGVYMGQVGIPMECREVVGTCDACIVIGAVFSDYSTTGFKMDLKWQNTVQVNLFLLF</sequence>
<protein>
    <recommendedName>
        <fullName evidence="6">Thiamine pyrophosphate enzyme central domain-containing protein</fullName>
    </recommendedName>
</protein>
<evidence type="ECO:0000256" key="1">
    <source>
        <dbReference type="ARBA" id="ARBA00001964"/>
    </source>
</evidence>
<dbReference type="InterPro" id="IPR012000">
    <property type="entry name" value="Thiamin_PyroP_enz_cen_dom"/>
</dbReference>
<name>A0A388KWZ2_CHABU</name>
<dbReference type="GO" id="GO:0004737">
    <property type="term" value="F:pyruvate decarboxylase activity"/>
    <property type="evidence" value="ECO:0007669"/>
    <property type="project" value="TreeGrafter"/>
</dbReference>
<dbReference type="GO" id="GO:0000949">
    <property type="term" value="P:aromatic amino acid family catabolic process to alcohol via Ehrlich pathway"/>
    <property type="evidence" value="ECO:0007669"/>
    <property type="project" value="TreeGrafter"/>
</dbReference>
<dbReference type="PANTHER" id="PTHR43452:SF1">
    <property type="entry name" value="PYRUVATE DECARBOXYLASE C186.09-RELATED"/>
    <property type="match status" value="1"/>
</dbReference>
<comment type="similarity">
    <text evidence="2">Belongs to the TPP enzyme family.</text>
</comment>
<dbReference type="OrthoDB" id="3970464at2759"/>
<evidence type="ECO:0000313" key="7">
    <source>
        <dbReference type="EMBL" id="GBG74528.1"/>
    </source>
</evidence>
<dbReference type="STRING" id="69332.A0A388KWZ2"/>
<dbReference type="InterPro" id="IPR029035">
    <property type="entry name" value="DHS-like_NAD/FAD-binding_dom"/>
</dbReference>
<evidence type="ECO:0000313" key="8">
    <source>
        <dbReference type="Proteomes" id="UP000265515"/>
    </source>
</evidence>
<dbReference type="Gene3D" id="3.40.50.1220">
    <property type="entry name" value="TPP-binding domain"/>
    <property type="match status" value="1"/>
</dbReference>
<keyword evidence="4" id="KW-0460">Magnesium</keyword>
<reference evidence="7 8" key="1">
    <citation type="journal article" date="2018" name="Cell">
        <title>The Chara Genome: Secondary Complexity and Implications for Plant Terrestrialization.</title>
        <authorList>
            <person name="Nishiyama T."/>
            <person name="Sakayama H."/>
            <person name="Vries J.D."/>
            <person name="Buschmann H."/>
            <person name="Saint-Marcoux D."/>
            <person name="Ullrich K.K."/>
            <person name="Haas F.B."/>
            <person name="Vanderstraeten L."/>
            <person name="Becker D."/>
            <person name="Lang D."/>
            <person name="Vosolsobe S."/>
            <person name="Rombauts S."/>
            <person name="Wilhelmsson P.K.I."/>
            <person name="Janitza P."/>
            <person name="Kern R."/>
            <person name="Heyl A."/>
            <person name="Rumpler F."/>
            <person name="Villalobos L.I.A.C."/>
            <person name="Clay J.M."/>
            <person name="Skokan R."/>
            <person name="Toyoda A."/>
            <person name="Suzuki Y."/>
            <person name="Kagoshima H."/>
            <person name="Schijlen E."/>
            <person name="Tajeshwar N."/>
            <person name="Catarino B."/>
            <person name="Hetherington A.J."/>
            <person name="Saltykova A."/>
            <person name="Bonnot C."/>
            <person name="Breuninger H."/>
            <person name="Symeonidi A."/>
            <person name="Radhakrishnan G.V."/>
            <person name="Van Nieuwerburgh F."/>
            <person name="Deforce D."/>
            <person name="Chang C."/>
            <person name="Karol K.G."/>
            <person name="Hedrich R."/>
            <person name="Ulvskov P."/>
            <person name="Glockner G."/>
            <person name="Delwiche C.F."/>
            <person name="Petrasek J."/>
            <person name="Van de Peer Y."/>
            <person name="Friml J."/>
            <person name="Beilby M."/>
            <person name="Dolan L."/>
            <person name="Kohara Y."/>
            <person name="Sugano S."/>
            <person name="Fujiyama A."/>
            <person name="Delaux P.-M."/>
            <person name="Quint M."/>
            <person name="TheiBen G."/>
            <person name="Hagemann M."/>
            <person name="Harholt J."/>
            <person name="Dunand C."/>
            <person name="Zachgo S."/>
            <person name="Langdale J."/>
            <person name="Maumus F."/>
            <person name="Straeten D.V.D."/>
            <person name="Gould S.B."/>
            <person name="Rensing S.A."/>
        </authorList>
    </citation>
    <scope>NUCLEOTIDE SEQUENCE [LARGE SCALE GENOMIC DNA]</scope>
    <source>
        <strain evidence="7 8">S276</strain>
    </source>
</reference>
<comment type="cofactor">
    <cofactor evidence="1">
        <name>thiamine diphosphate</name>
        <dbReference type="ChEBI" id="CHEBI:58937"/>
    </cofactor>
</comment>
<comment type="caution">
    <text evidence="7">The sequence shown here is derived from an EMBL/GenBank/DDBJ whole genome shotgun (WGS) entry which is preliminary data.</text>
</comment>
<dbReference type="Proteomes" id="UP000265515">
    <property type="component" value="Unassembled WGS sequence"/>
</dbReference>
<dbReference type="Pfam" id="PF00205">
    <property type="entry name" value="TPP_enzyme_M"/>
    <property type="match status" value="1"/>
</dbReference>
<keyword evidence="3" id="KW-0479">Metal-binding</keyword>
<dbReference type="GO" id="GO:0030976">
    <property type="term" value="F:thiamine pyrophosphate binding"/>
    <property type="evidence" value="ECO:0007669"/>
    <property type="project" value="InterPro"/>
</dbReference>